<dbReference type="RefSeq" id="WP_407031338.1">
    <property type="nucleotide sequence ID" value="NZ_JAQGEF010000009.1"/>
</dbReference>
<dbReference type="InterPro" id="IPR025738">
    <property type="entry name" value="BatD"/>
</dbReference>
<evidence type="ECO:0000313" key="2">
    <source>
        <dbReference type="Proteomes" id="UP001210231"/>
    </source>
</evidence>
<keyword evidence="2" id="KW-1185">Reference proteome</keyword>
<evidence type="ECO:0000313" key="1">
    <source>
        <dbReference type="EMBL" id="MDA3615013.1"/>
    </source>
</evidence>
<proteinExistence type="predicted"/>
<sequence>MNLNIKWVLSFLMLLTGFAVNGQSFKTIANRLEMAINETVEVAFEASNADISNVRVPDFTDWSIVGGPMQMQSSSNINGVSSTTISIKYYLSPKKAGKLTVPGAGASINGKQVTSNTVVINVSSKPVKDPQQSSMSVQSSPFAGLFDQELEPVHGDDDLEFYLNENANIDQIINNNVLVKARLDKNVGYMGEVLLIEYKLYSRVMMDAEVKKFPMFSGFSTIDLMDAHYGSTTYEMLNGKRYRVQSIRKLQMYPLQSGTLTIDPLQLSANCNFMYKHNSKLVKVNRTISSQPVSVQVLPFPPDSSINNFTGAVGNFDLQAQPVNKTIKRQEAVKIVVKVTGQGNWSMVQKPVINWPEGLEVFEPKIEERLDSQAVPIRGEKFFIYTISTNKPGLMQLPEAKFTYFNPELKKYETKNIALPALNVSNEIMVNANFDNQGSLDPTDIFKSVIKWGAPLAAIILLGFLLYRMKSHKAEKAIVVQDAGADNVEESAIVSNHLNNEEPVIPPSENPGNYEQYMPKTEVPSGENSLSETEKINEASETLNDVDVNAQLYFQQLKRDILAYLEAKNIRLNDAIPESDVNNELQNLLNTCDKYIYAPFQTSVNAKEWNEKWQLIKQQI</sequence>
<protein>
    <submittedName>
        <fullName evidence="1">BatD family protein</fullName>
    </submittedName>
</protein>
<organism evidence="1 2">
    <name type="scientific">Polluticaenibacter yanchengensis</name>
    <dbReference type="NCBI Taxonomy" id="3014562"/>
    <lineage>
        <taxon>Bacteria</taxon>
        <taxon>Pseudomonadati</taxon>
        <taxon>Bacteroidota</taxon>
        <taxon>Chitinophagia</taxon>
        <taxon>Chitinophagales</taxon>
        <taxon>Chitinophagaceae</taxon>
        <taxon>Polluticaenibacter</taxon>
    </lineage>
</organism>
<dbReference type="Pfam" id="PF13584">
    <property type="entry name" value="BatD"/>
    <property type="match status" value="2"/>
</dbReference>
<comment type="caution">
    <text evidence="1">The sequence shown here is derived from an EMBL/GenBank/DDBJ whole genome shotgun (WGS) entry which is preliminary data.</text>
</comment>
<accession>A0ABT4ULI5</accession>
<dbReference type="Proteomes" id="UP001210231">
    <property type="component" value="Unassembled WGS sequence"/>
</dbReference>
<name>A0ABT4ULI5_9BACT</name>
<dbReference type="EMBL" id="JAQGEF010000009">
    <property type="protein sequence ID" value="MDA3615013.1"/>
    <property type="molecule type" value="Genomic_DNA"/>
</dbReference>
<gene>
    <name evidence="1" type="ORF">O3P16_09360</name>
</gene>
<dbReference type="PANTHER" id="PTHR40940:SF2">
    <property type="entry name" value="BATD"/>
    <property type="match status" value="1"/>
</dbReference>
<dbReference type="PANTHER" id="PTHR40940">
    <property type="entry name" value="PROTEIN BATD-RELATED"/>
    <property type="match status" value="1"/>
</dbReference>
<reference evidence="1 2" key="1">
    <citation type="submission" date="2022-12" db="EMBL/GenBank/DDBJ databases">
        <title>Chitinophagaceae gen. sp. nov., a new member of the family Chitinophagaceae, isolated from soil in a chemical factory.</title>
        <authorList>
            <person name="Ke Z."/>
        </authorList>
    </citation>
    <scope>NUCLEOTIDE SEQUENCE [LARGE SCALE GENOMIC DNA]</scope>
    <source>
        <strain evidence="1 2">LY-5</strain>
    </source>
</reference>